<keyword evidence="3" id="KW-0378">Hydrolase</keyword>
<evidence type="ECO:0000256" key="1">
    <source>
        <dbReference type="ARBA" id="ARBA00009797"/>
    </source>
</evidence>
<evidence type="ECO:0000313" key="3">
    <source>
        <dbReference type="EMBL" id="KAG6380966.1"/>
    </source>
</evidence>
<feature type="region of interest" description="Disordered" evidence="2">
    <location>
        <begin position="189"/>
        <end position="232"/>
    </location>
</feature>
<dbReference type="InterPro" id="IPR019190">
    <property type="entry name" value="EXOV"/>
</dbReference>
<dbReference type="PANTHER" id="PTHR14464:SF4">
    <property type="entry name" value="EXONUCLEASE V"/>
    <property type="match status" value="1"/>
</dbReference>
<evidence type="ECO:0000313" key="4">
    <source>
        <dbReference type="Proteomes" id="UP000683000"/>
    </source>
</evidence>
<keyword evidence="4" id="KW-1185">Reference proteome</keyword>
<dbReference type="OrthoDB" id="354769at2759"/>
<evidence type="ECO:0000256" key="2">
    <source>
        <dbReference type="SAM" id="MobiDB-lite"/>
    </source>
</evidence>
<protein>
    <submittedName>
        <fullName evidence="3">Exonuclease V a 5' deoxyribonuclease-domain-containing protein</fullName>
    </submittedName>
</protein>
<name>A0A8I2YYV0_9AGAM</name>
<dbReference type="Proteomes" id="UP000683000">
    <property type="component" value="Unassembled WGS sequence"/>
</dbReference>
<reference evidence="3" key="1">
    <citation type="submission" date="2021-03" db="EMBL/GenBank/DDBJ databases">
        <title>Evolutionary innovations through gain and loss of genes in the ectomycorrhizal Boletales.</title>
        <authorList>
            <person name="Wu G."/>
            <person name="Miyauchi S."/>
            <person name="Morin E."/>
            <person name="Yang Z.-L."/>
            <person name="Xu J."/>
            <person name="Martin F.M."/>
        </authorList>
    </citation>
    <scope>NUCLEOTIDE SEQUENCE</scope>
    <source>
        <strain evidence="3">BR01</strain>
    </source>
</reference>
<dbReference type="GO" id="GO:0005634">
    <property type="term" value="C:nucleus"/>
    <property type="evidence" value="ECO:0007669"/>
    <property type="project" value="TreeGrafter"/>
</dbReference>
<dbReference type="AlphaFoldDB" id="A0A8I2YYV0"/>
<comment type="similarity">
    <text evidence="1">Belongs to the EXO5 family.</text>
</comment>
<dbReference type="GO" id="GO:0045145">
    <property type="term" value="F:single-stranded DNA 5'-3' DNA exonuclease activity"/>
    <property type="evidence" value="ECO:0007669"/>
    <property type="project" value="InterPro"/>
</dbReference>
<dbReference type="GO" id="GO:0036297">
    <property type="term" value="P:interstrand cross-link repair"/>
    <property type="evidence" value="ECO:0007669"/>
    <property type="project" value="TreeGrafter"/>
</dbReference>
<keyword evidence="3" id="KW-0540">Nuclease</keyword>
<dbReference type="PANTHER" id="PTHR14464">
    <property type="entry name" value="EXONUCLEASE V"/>
    <property type="match status" value="1"/>
</dbReference>
<comment type="caution">
    <text evidence="3">The sequence shown here is derived from an EMBL/GenBank/DDBJ whole genome shotgun (WGS) entry which is preliminary data.</text>
</comment>
<keyword evidence="3" id="KW-0269">Exonuclease</keyword>
<dbReference type="EMBL" id="JAGFBS010000002">
    <property type="protein sequence ID" value="KAG6380966.1"/>
    <property type="molecule type" value="Genomic_DNA"/>
</dbReference>
<organism evidence="3 4">
    <name type="scientific">Boletus reticuloceps</name>
    <dbReference type="NCBI Taxonomy" id="495285"/>
    <lineage>
        <taxon>Eukaryota</taxon>
        <taxon>Fungi</taxon>
        <taxon>Dikarya</taxon>
        <taxon>Basidiomycota</taxon>
        <taxon>Agaricomycotina</taxon>
        <taxon>Agaricomycetes</taxon>
        <taxon>Agaricomycetidae</taxon>
        <taxon>Boletales</taxon>
        <taxon>Boletineae</taxon>
        <taxon>Boletaceae</taxon>
        <taxon>Boletoideae</taxon>
        <taxon>Boletus</taxon>
    </lineage>
</organism>
<dbReference type="GO" id="GO:0005739">
    <property type="term" value="C:mitochondrion"/>
    <property type="evidence" value="ECO:0007669"/>
    <property type="project" value="TreeGrafter"/>
</dbReference>
<proteinExistence type="inferred from homology"/>
<gene>
    <name evidence="3" type="ORF">JVT61DRAFT_5361</name>
</gene>
<accession>A0A8I2YYV0</accession>
<dbReference type="Pfam" id="PF09810">
    <property type="entry name" value="Exo5"/>
    <property type="match status" value="2"/>
</dbReference>
<sequence length="787" mass="88538">MSDDFDDYDFSEFTEQDFAAIDAALVRAHGGPAVQIAIVEDSPFKKFRSRRKNLAVTDLVSPLWCEVQYEYSLYGERHKPPHLRPPAFASKNGTQIRVQQQVADANDRRLERGKSVHKALEDELHPDKLIVNVASEEERFGLRLLTLMDGFNELVSNGITRELPVFAITHAQVVIGIIDEVLWSPLTKDQATSPGSPALDSPPKKKQRLLSQQTAPAAQELPDTVGGAEPTKPENLYELHIVDYKTRRSSTIPLDEDSLSPRLQLMMYHRMLSSLLEPEAFDFDLLWRRLELDPTKPFSTQFLKQVHWEQRQIDPTDCNVHLDRLVSEWVSTVQRRRAGFMGVSQQLQLVYRRELDLARAIEDSLSEMGHQEAAQVARHVAQNVKQVGPSSVGCTSAVWKDLISPSEPEQTNPALAWGIQQSLLTHARKALANSQQASATYDETEPVVDAQVQGGTISPIIGTKEFRMNDDELDPHIADILQWWLGARPPRGVDVSQTNRCFSCEYQSSCEWREQKAKEAVRLASNRLSRVQACTTEYSMIMDGWVDYLHVDLLGEHILFRSLRLQSLGSFIPASIVITTVSEYGAVLAVCDCSLEKLSVWICHLSTITIYAHSDVKPARVRASNVVRNSTMTVPPRAIAIVVIMLSLGQFTIEYAEYQEPNLETQYVLATTWRFDRKVTVHRVELEEPLLGTSFGRRRPTGRFRARSKPDNIFIHPNESNLARADAVALELGIAGDTELVQGNKTDGKSWQLGKGRDVAREAFASSHRRLIESDIMVFDAGDGDRL</sequence>